<evidence type="ECO:0000256" key="1">
    <source>
        <dbReference type="SAM" id="MobiDB-lite"/>
    </source>
</evidence>
<feature type="compositionally biased region" description="Polar residues" evidence="1">
    <location>
        <begin position="86"/>
        <end position="99"/>
    </location>
</feature>
<reference evidence="2" key="1">
    <citation type="submission" date="2020-08" db="EMBL/GenBank/DDBJ databases">
        <title>Multicomponent nature underlies the extraordinary mechanical properties of spider dragline silk.</title>
        <authorList>
            <person name="Kono N."/>
            <person name="Nakamura H."/>
            <person name="Mori M."/>
            <person name="Yoshida Y."/>
            <person name="Ohtoshi R."/>
            <person name="Malay A.D."/>
            <person name="Moran D.A.P."/>
            <person name="Tomita M."/>
            <person name="Numata K."/>
            <person name="Arakawa K."/>
        </authorList>
    </citation>
    <scope>NUCLEOTIDE SEQUENCE</scope>
</reference>
<dbReference type="EMBL" id="BMAW01114420">
    <property type="protein sequence ID" value="GFT61621.1"/>
    <property type="molecule type" value="Genomic_DNA"/>
</dbReference>
<dbReference type="AlphaFoldDB" id="A0A8X6PFC9"/>
<protein>
    <submittedName>
        <fullName evidence="2">Uncharacterized protein</fullName>
    </submittedName>
</protein>
<proteinExistence type="predicted"/>
<feature type="region of interest" description="Disordered" evidence="1">
    <location>
        <begin position="80"/>
        <end position="99"/>
    </location>
</feature>
<dbReference type="Proteomes" id="UP000887013">
    <property type="component" value="Unassembled WGS sequence"/>
</dbReference>
<name>A0A8X6PFC9_NEPPI</name>
<accession>A0A8X6PFC9</accession>
<keyword evidence="3" id="KW-1185">Reference proteome</keyword>
<gene>
    <name evidence="2" type="ORF">NPIL_641601</name>
</gene>
<comment type="caution">
    <text evidence="2">The sequence shown here is derived from an EMBL/GenBank/DDBJ whole genome shotgun (WGS) entry which is preliminary data.</text>
</comment>
<feature type="non-terminal residue" evidence="2">
    <location>
        <position position="1"/>
    </location>
</feature>
<evidence type="ECO:0000313" key="2">
    <source>
        <dbReference type="EMBL" id="GFT61621.1"/>
    </source>
</evidence>
<sequence>LWSAEGLNPKRMASSGSLAIQTNFVFILLEHEKVERIKRRKVHYSHYRNVTGAPARPGRTFNSKNKSLGMAHNKYTFTRMVPKGNHATTSISTETMPKD</sequence>
<organism evidence="2 3">
    <name type="scientific">Nephila pilipes</name>
    <name type="common">Giant wood spider</name>
    <name type="synonym">Nephila maculata</name>
    <dbReference type="NCBI Taxonomy" id="299642"/>
    <lineage>
        <taxon>Eukaryota</taxon>
        <taxon>Metazoa</taxon>
        <taxon>Ecdysozoa</taxon>
        <taxon>Arthropoda</taxon>
        <taxon>Chelicerata</taxon>
        <taxon>Arachnida</taxon>
        <taxon>Araneae</taxon>
        <taxon>Araneomorphae</taxon>
        <taxon>Entelegynae</taxon>
        <taxon>Araneoidea</taxon>
        <taxon>Nephilidae</taxon>
        <taxon>Nephila</taxon>
    </lineage>
</organism>
<evidence type="ECO:0000313" key="3">
    <source>
        <dbReference type="Proteomes" id="UP000887013"/>
    </source>
</evidence>